<proteinExistence type="predicted"/>
<dbReference type="SUPFAM" id="SSF52540">
    <property type="entry name" value="P-loop containing nucleoside triphosphate hydrolases"/>
    <property type="match status" value="1"/>
</dbReference>
<accession>A0ABT8SP07</accession>
<name>A0ABT8SP07_9CAUL</name>
<evidence type="ECO:0000259" key="2">
    <source>
        <dbReference type="Pfam" id="PF09037"/>
    </source>
</evidence>
<reference evidence="3" key="1">
    <citation type="submission" date="2023-07" db="EMBL/GenBank/DDBJ databases">
        <title>Brevundimonas soil sp. nov., isolated from the soil of chemical plant.</title>
        <authorList>
            <person name="Wu N."/>
        </authorList>
    </citation>
    <scope>NUCLEOTIDE SEQUENCE</scope>
    <source>
        <strain evidence="3">XZ-24</strain>
    </source>
</reference>
<dbReference type="Pfam" id="PF09037">
    <property type="entry name" value="Sulphotransf"/>
    <property type="match status" value="1"/>
</dbReference>
<keyword evidence="4" id="KW-1185">Reference proteome</keyword>
<dbReference type="InterPro" id="IPR024628">
    <property type="entry name" value="Sulfotransferase_Stf0_dom"/>
</dbReference>
<organism evidence="3 4">
    <name type="scientific">Peiella sedimenti</name>
    <dbReference type="NCBI Taxonomy" id="3061083"/>
    <lineage>
        <taxon>Bacteria</taxon>
        <taxon>Pseudomonadati</taxon>
        <taxon>Pseudomonadota</taxon>
        <taxon>Alphaproteobacteria</taxon>
        <taxon>Caulobacterales</taxon>
        <taxon>Caulobacteraceae</taxon>
        <taxon>Peiella</taxon>
    </lineage>
</organism>
<dbReference type="Proteomes" id="UP001169063">
    <property type="component" value="Unassembled WGS sequence"/>
</dbReference>
<feature type="domain" description="Sulphotransferase Stf0" evidence="2">
    <location>
        <begin position="155"/>
        <end position="279"/>
    </location>
</feature>
<evidence type="ECO:0000256" key="1">
    <source>
        <dbReference type="SAM" id="MobiDB-lite"/>
    </source>
</evidence>
<feature type="compositionally biased region" description="Low complexity" evidence="1">
    <location>
        <begin position="302"/>
        <end position="311"/>
    </location>
</feature>
<dbReference type="InterPro" id="IPR027417">
    <property type="entry name" value="P-loop_NTPase"/>
</dbReference>
<protein>
    <submittedName>
        <fullName evidence="3">Stf0 family sulfotransferase</fullName>
    </submittedName>
</protein>
<dbReference type="RefSeq" id="WP_302109441.1">
    <property type="nucleotide sequence ID" value="NZ_JAUKTR010000002.1"/>
</dbReference>
<dbReference type="Gene3D" id="3.40.50.300">
    <property type="entry name" value="P-loop containing nucleotide triphosphate hydrolases"/>
    <property type="match status" value="1"/>
</dbReference>
<gene>
    <name evidence="3" type="ORF">Q0812_06170</name>
</gene>
<sequence>MGGAASVFEKFKNSYSLTAGLRMSPQEFEREVNDEIKQLEKHFDHIGQPYNNNKYSGLTRYALATTSRVGGHYLGQLLGNSGSGSPLEYLGSWEIENFYRDRSESTRRPSLNDYWDGRFHAASAQGTPFGIKLNLRNVFSLVAYDALPFGPRGWKWVYLYREDVIAQAISFTLAQVTGEWHSIERARASSVRDVDLDQVENNLITLFKARAGWDALFSLFEIKPLMISYEEIDRDVLGCLQKVRSYLGLSNAQLRLAPFEMLQKQAGPLSMKIKDRFMRERLPFLSAREPWDLSKPPPSAAPPRYSRRPPSGLLPWSVPPGPG</sequence>
<dbReference type="EMBL" id="JAUKTR010000002">
    <property type="protein sequence ID" value="MDO1559012.1"/>
    <property type="molecule type" value="Genomic_DNA"/>
</dbReference>
<evidence type="ECO:0000313" key="3">
    <source>
        <dbReference type="EMBL" id="MDO1559012.1"/>
    </source>
</evidence>
<comment type="caution">
    <text evidence="3">The sequence shown here is derived from an EMBL/GenBank/DDBJ whole genome shotgun (WGS) entry which is preliminary data.</text>
</comment>
<feature type="region of interest" description="Disordered" evidence="1">
    <location>
        <begin position="289"/>
        <end position="323"/>
    </location>
</feature>
<evidence type="ECO:0000313" key="4">
    <source>
        <dbReference type="Proteomes" id="UP001169063"/>
    </source>
</evidence>